<protein>
    <submittedName>
        <fullName evidence="2">Uncharacterized protein</fullName>
    </submittedName>
</protein>
<evidence type="ECO:0000313" key="2">
    <source>
        <dbReference type="EMBL" id="KAK4518672.1"/>
    </source>
</evidence>
<dbReference type="Proteomes" id="UP001304243">
    <property type="component" value="Unassembled WGS sequence"/>
</dbReference>
<feature type="region of interest" description="Disordered" evidence="1">
    <location>
        <begin position="1"/>
        <end position="41"/>
    </location>
</feature>
<feature type="compositionally biased region" description="Polar residues" evidence="1">
    <location>
        <begin position="22"/>
        <end position="41"/>
    </location>
</feature>
<feature type="region of interest" description="Disordered" evidence="1">
    <location>
        <begin position="187"/>
        <end position="223"/>
    </location>
</feature>
<keyword evidence="3" id="KW-1185">Reference proteome</keyword>
<sequence length="306" mass="34497">MKFDLHQHLQQRRKSFPPQKDIASTMTATTSCKSSQSTNNVSSVDMDANICPLTEENLAIHARNFPPSKDARRRNCRLFVESQMPVVAMELKLQQQREREISNLEAQQEPTANIELANLFHDPNQPLEEERSQKSKWLTKLKHWIRLDSGTKQNKTRHLSWSAGTEKEDHKMVDNAACQKRDSGISIFSNSNHHGKQRRRSSPIAAIPITRQPKFSPSNDPNEGLITYQYPRMRRKSSMIHAAAVPTTPVAVPVTSDDKNNNHHAVEKSSTPAVPTTTTTTTTTTCLDCRGSQQDLVKLIQQGTVV</sequence>
<dbReference type="AlphaFoldDB" id="A0AAN7DJN4"/>
<evidence type="ECO:0000313" key="3">
    <source>
        <dbReference type="Proteomes" id="UP001304243"/>
    </source>
</evidence>
<dbReference type="RefSeq" id="XP_064685338.1">
    <property type="nucleotide sequence ID" value="XM_064828136.1"/>
</dbReference>
<accession>A0AAN7DJN4</accession>
<organism evidence="2 3">
    <name type="scientific">Mucor velutinosus</name>
    <dbReference type="NCBI Taxonomy" id="708070"/>
    <lineage>
        <taxon>Eukaryota</taxon>
        <taxon>Fungi</taxon>
        <taxon>Fungi incertae sedis</taxon>
        <taxon>Mucoromycota</taxon>
        <taxon>Mucoromycotina</taxon>
        <taxon>Mucoromycetes</taxon>
        <taxon>Mucorales</taxon>
        <taxon>Mucorineae</taxon>
        <taxon>Mucoraceae</taxon>
        <taxon>Mucor</taxon>
    </lineage>
</organism>
<gene>
    <name evidence="2" type="ORF">ATC70_008893</name>
</gene>
<dbReference type="GeneID" id="89952579"/>
<reference evidence="2 3" key="1">
    <citation type="submission" date="2022-11" db="EMBL/GenBank/DDBJ databases">
        <title>Mucor velutinosus strain NIH1002 WGS.</title>
        <authorList>
            <person name="Subramanian P."/>
            <person name="Mullikin J.C."/>
            <person name="Segre J.A."/>
            <person name="Zelazny A.M."/>
        </authorList>
    </citation>
    <scope>NUCLEOTIDE SEQUENCE [LARGE SCALE GENOMIC DNA]</scope>
    <source>
        <strain evidence="2 3">NIH1002</strain>
    </source>
</reference>
<dbReference type="EMBL" id="JASEJX010000012">
    <property type="protein sequence ID" value="KAK4518672.1"/>
    <property type="molecule type" value="Genomic_DNA"/>
</dbReference>
<name>A0AAN7DJN4_9FUNG</name>
<dbReference type="PROSITE" id="PS51257">
    <property type="entry name" value="PROKAR_LIPOPROTEIN"/>
    <property type="match status" value="1"/>
</dbReference>
<proteinExistence type="predicted"/>
<evidence type="ECO:0000256" key="1">
    <source>
        <dbReference type="SAM" id="MobiDB-lite"/>
    </source>
</evidence>
<comment type="caution">
    <text evidence="2">The sequence shown here is derived from an EMBL/GenBank/DDBJ whole genome shotgun (WGS) entry which is preliminary data.</text>
</comment>
<feature type="region of interest" description="Disordered" evidence="1">
    <location>
        <begin position="259"/>
        <end position="280"/>
    </location>
</feature>